<evidence type="ECO:0000256" key="5">
    <source>
        <dbReference type="ARBA" id="ARBA00023136"/>
    </source>
</evidence>
<name>A0A220VH85_9GAMM</name>
<dbReference type="AlphaFoldDB" id="A0A220VH85"/>
<evidence type="ECO:0000256" key="4">
    <source>
        <dbReference type="ARBA" id="ARBA00022989"/>
    </source>
</evidence>
<feature type="transmembrane region" description="Helical" evidence="6">
    <location>
        <begin position="45"/>
        <end position="62"/>
    </location>
</feature>
<dbReference type="GO" id="GO:0005886">
    <property type="term" value="C:plasma membrane"/>
    <property type="evidence" value="ECO:0007669"/>
    <property type="project" value="UniProtKB-SubCell"/>
</dbReference>
<feature type="transmembrane region" description="Helical" evidence="6">
    <location>
        <begin position="119"/>
        <end position="137"/>
    </location>
</feature>
<dbReference type="RefSeq" id="WP_089074524.1">
    <property type="nucleotide sequence ID" value="NZ_CBCSAM010000008.1"/>
</dbReference>
<proteinExistence type="predicted"/>
<evidence type="ECO:0000256" key="6">
    <source>
        <dbReference type="SAM" id="Phobius"/>
    </source>
</evidence>
<feature type="transmembrane region" description="Helical" evidence="6">
    <location>
        <begin position="21"/>
        <end position="39"/>
    </location>
</feature>
<evidence type="ECO:0000256" key="2">
    <source>
        <dbReference type="ARBA" id="ARBA00022475"/>
    </source>
</evidence>
<dbReference type="EMBL" id="CP022356">
    <property type="protein sequence ID" value="ASK79616.1"/>
    <property type="molecule type" value="Genomic_DNA"/>
</dbReference>
<keyword evidence="3 6" id="KW-0812">Transmembrane</keyword>
<sequence>MNNSFINRLTKLIYKNHRYLHAFKTSLACLIGLLAYRLFSVEHGQWIIITIAVVMGSQITVGSGEEKSIARTFATIIGALAGGLFLLCGFVGQIYYELLALFIVSLGFAYLAGSKKYSYVGILGTATFVIVGLSHSFHSGVSDGMMRALDILLGVIISIVINRLVFPIYARKELLASMAGTIDKFRLLILDCFSLNRSFTQLESSKYEIQQTSGISSSFLKQSKLLNESDSYLEKIHFKLNLKEAEELILNSKKVFRQTLAMRYTLSLSEKSSIWLKSLNEVKLFLEHVNLFFEYCSHKLLTYPYDDRSFILQDKTLKDLLEVIEVEIKIKKENEHIHLYAFIHSLKYFWKEIKILDTNIKKLTIIKN</sequence>
<comment type="subcellular location">
    <subcellularLocation>
        <location evidence="1">Cell membrane</location>
        <topology evidence="1">Multi-pass membrane protein</topology>
    </subcellularLocation>
</comment>
<keyword evidence="4 6" id="KW-1133">Transmembrane helix</keyword>
<dbReference type="GO" id="GO:0015743">
    <property type="term" value="P:malate transport"/>
    <property type="evidence" value="ECO:0007669"/>
    <property type="project" value="InterPro"/>
</dbReference>
<feature type="transmembrane region" description="Helical" evidence="6">
    <location>
        <begin position="69"/>
        <end position="87"/>
    </location>
</feature>
<evidence type="ECO:0000313" key="8">
    <source>
        <dbReference type="Proteomes" id="UP000242175"/>
    </source>
</evidence>
<keyword evidence="2" id="KW-1003">Cell membrane</keyword>
<evidence type="ECO:0000256" key="1">
    <source>
        <dbReference type="ARBA" id="ARBA00004651"/>
    </source>
</evidence>
<dbReference type="PANTHER" id="PTHR30509">
    <property type="entry name" value="P-HYDROXYBENZOIC ACID EFFLUX PUMP SUBUNIT-RELATED"/>
    <property type="match status" value="1"/>
</dbReference>
<dbReference type="Proteomes" id="UP000242175">
    <property type="component" value="Chromosome small"/>
</dbReference>
<evidence type="ECO:0000256" key="3">
    <source>
        <dbReference type="ARBA" id="ARBA00022692"/>
    </source>
</evidence>
<dbReference type="OrthoDB" id="8670769at2"/>
<accession>A0A220VH85</accession>
<feature type="transmembrane region" description="Helical" evidence="6">
    <location>
        <begin position="93"/>
        <end position="112"/>
    </location>
</feature>
<protein>
    <submittedName>
        <fullName evidence="7">FUSC family protein</fullName>
    </submittedName>
</protein>
<dbReference type="PANTHER" id="PTHR30509:SF9">
    <property type="entry name" value="MULTIDRUG RESISTANCE PROTEIN MDTO"/>
    <property type="match status" value="1"/>
</dbReference>
<reference evidence="7 8" key="1">
    <citation type="journal article" date="2016" name="Int. J. Syst. Evol. Microbiol.">
        <title>Paraphotobacterium marinum gen. nov., sp. nov., a member of the family Vibrionaceae, isolated from surface seawater.</title>
        <authorList>
            <person name="Huang Z."/>
            <person name="Dong C."/>
            <person name="Shao Z."/>
        </authorList>
    </citation>
    <scope>NUCLEOTIDE SEQUENCE [LARGE SCALE GENOMIC DNA]</scope>
    <source>
        <strain evidence="7 8">NSCS20N07D</strain>
    </source>
</reference>
<keyword evidence="8" id="KW-1185">Reference proteome</keyword>
<organism evidence="7 8">
    <name type="scientific">Paraphotobacterium marinum</name>
    <dbReference type="NCBI Taxonomy" id="1755811"/>
    <lineage>
        <taxon>Bacteria</taxon>
        <taxon>Pseudomonadati</taxon>
        <taxon>Pseudomonadota</taxon>
        <taxon>Gammaproteobacteria</taxon>
        <taxon>Vibrionales</taxon>
        <taxon>Vibrionaceae</taxon>
        <taxon>Paraphotobacterium</taxon>
    </lineage>
</organism>
<gene>
    <name evidence="7" type="ORF">CF386_11215</name>
</gene>
<dbReference type="InterPro" id="IPR020966">
    <property type="entry name" value="ALMT"/>
</dbReference>
<feature type="transmembrane region" description="Helical" evidence="6">
    <location>
        <begin position="149"/>
        <end position="170"/>
    </location>
</feature>
<dbReference type="KEGG" id="pmai:CF386_11215"/>
<dbReference type="Pfam" id="PF11744">
    <property type="entry name" value="ALMT"/>
    <property type="match status" value="1"/>
</dbReference>
<keyword evidence="5 6" id="KW-0472">Membrane</keyword>
<evidence type="ECO:0000313" key="7">
    <source>
        <dbReference type="EMBL" id="ASK79616.1"/>
    </source>
</evidence>